<feature type="transmembrane region" description="Helical" evidence="1">
    <location>
        <begin position="257"/>
        <end position="277"/>
    </location>
</feature>
<reference evidence="3" key="1">
    <citation type="journal article" date="2019" name="Int. J. Syst. Evol. Microbiol.">
        <title>The Global Catalogue of Microorganisms (GCM) 10K type strain sequencing project: providing services to taxonomists for standard genome sequencing and annotation.</title>
        <authorList>
            <consortium name="The Broad Institute Genomics Platform"/>
            <consortium name="The Broad Institute Genome Sequencing Center for Infectious Disease"/>
            <person name="Wu L."/>
            <person name="Ma J."/>
        </authorList>
    </citation>
    <scope>NUCLEOTIDE SEQUENCE [LARGE SCALE GENOMIC DNA]</scope>
    <source>
        <strain evidence="3">JCM 12125</strain>
    </source>
</reference>
<keyword evidence="3" id="KW-1185">Reference proteome</keyword>
<keyword evidence="1" id="KW-0472">Membrane</keyword>
<accession>A0ABW0FMA8</accession>
<protein>
    <submittedName>
        <fullName evidence="2">Uncharacterized protein</fullName>
    </submittedName>
</protein>
<proteinExistence type="predicted"/>
<sequence length="325" mass="35165">MGRRILVVVLLIAFTLGSMSGWALGRVETSSEDAIESVALDHVFLSGTPDKPFLGYFCNGGFMAYRLVGGPDDQIILNEDRYHASSAGFLVSVARSYSGYIATAMGGGVAARLSAGQIVKQLRTKSRARTAVYALAAGATGMFGGYQVAKWRGVSCSDPRVLKLVRDPALWNRSQDAIAVKLLKIVNRPADGSTSHNPWDWIGATNAASANPVPAELSLALARVEQRPLFRSMMRSIEQLRRVEDERKSFSAHVWEGLPILVFIALTMGMIVLFAVGPGSRVTSLRRRWKRAANGSEGDATPEAASFANRMAAFARRLLRPGPLP</sequence>
<dbReference type="Proteomes" id="UP001596152">
    <property type="component" value="Unassembled WGS sequence"/>
</dbReference>
<evidence type="ECO:0000313" key="3">
    <source>
        <dbReference type="Proteomes" id="UP001596152"/>
    </source>
</evidence>
<comment type="caution">
    <text evidence="2">The sequence shown here is derived from an EMBL/GenBank/DDBJ whole genome shotgun (WGS) entry which is preliminary data.</text>
</comment>
<name>A0ABW0FMA8_9CAUL</name>
<evidence type="ECO:0000256" key="1">
    <source>
        <dbReference type="SAM" id="Phobius"/>
    </source>
</evidence>
<gene>
    <name evidence="2" type="ORF">ACFPIE_03150</name>
</gene>
<dbReference type="RefSeq" id="WP_374039577.1">
    <property type="nucleotide sequence ID" value="NZ_CP169083.1"/>
</dbReference>
<organism evidence="2 3">
    <name type="scientific">Brevundimonas staleyi</name>
    <dbReference type="NCBI Taxonomy" id="74326"/>
    <lineage>
        <taxon>Bacteria</taxon>
        <taxon>Pseudomonadati</taxon>
        <taxon>Pseudomonadota</taxon>
        <taxon>Alphaproteobacteria</taxon>
        <taxon>Caulobacterales</taxon>
        <taxon>Caulobacteraceae</taxon>
        <taxon>Brevundimonas</taxon>
    </lineage>
</organism>
<evidence type="ECO:0000313" key="2">
    <source>
        <dbReference type="EMBL" id="MFC5342895.1"/>
    </source>
</evidence>
<keyword evidence="1" id="KW-1133">Transmembrane helix</keyword>
<keyword evidence="1" id="KW-0812">Transmembrane</keyword>
<dbReference type="EMBL" id="JBHSLF010000006">
    <property type="protein sequence ID" value="MFC5342895.1"/>
    <property type="molecule type" value="Genomic_DNA"/>
</dbReference>